<dbReference type="AlphaFoldDB" id="D2U935"/>
<organism evidence="2 3">
    <name type="scientific">Xanthomonas albilineans (strain GPE PC73 / CFBP 7063)</name>
    <dbReference type="NCBI Taxonomy" id="380358"/>
    <lineage>
        <taxon>Bacteria</taxon>
        <taxon>Pseudomonadati</taxon>
        <taxon>Pseudomonadota</taxon>
        <taxon>Gammaproteobacteria</taxon>
        <taxon>Lysobacterales</taxon>
        <taxon>Lysobacteraceae</taxon>
        <taxon>Xanthomonas</taxon>
    </lineage>
</organism>
<dbReference type="OrthoDB" id="5956570at2"/>
<evidence type="ECO:0000256" key="1">
    <source>
        <dbReference type="SAM" id="MobiDB-lite"/>
    </source>
</evidence>
<reference evidence="2 3" key="1">
    <citation type="journal article" date="2009" name="BMC Genomics">
        <title>The complete genome sequence of Xanthomonas albilineans provides new insights into the reductive genome evolution of the xylem-limited Xanthomonadaceae.</title>
        <authorList>
            <person name="Pieretti I."/>
            <person name="Royer M."/>
            <person name="Barbe V."/>
            <person name="Carrere S."/>
            <person name="Koebnik R."/>
            <person name="Cociancich S."/>
            <person name="Couloux A."/>
            <person name="Darrasse A."/>
            <person name="Gouzy J."/>
            <person name="Jacques M.A."/>
            <person name="Lauber E."/>
            <person name="Manceau C."/>
            <person name="Mangenot S."/>
            <person name="Poussier S."/>
            <person name="Segurens B."/>
            <person name="Szurek B."/>
            <person name="Verdier V."/>
            <person name="Arlat M."/>
            <person name="Rott P."/>
        </authorList>
    </citation>
    <scope>NUCLEOTIDE SEQUENCE [LARGE SCALE GENOMIC DNA]</scope>
    <source>
        <strain evidence="3">GPE PC73 / CFBP 7063</strain>
    </source>
</reference>
<evidence type="ECO:0000313" key="2">
    <source>
        <dbReference type="EMBL" id="CBA14738.1"/>
    </source>
</evidence>
<dbReference type="eggNOG" id="ENOG5030TFH">
    <property type="taxonomic scope" value="Bacteria"/>
</dbReference>
<evidence type="ECO:0000313" key="3">
    <source>
        <dbReference type="Proteomes" id="UP000001890"/>
    </source>
</evidence>
<sequence length="165" mass="18132">MGLSSLVNTIGAAKTALEIRDFNATGAAISEMTQKVLNLQAELIAVNTAFFEIQQENTALGKQVRELKEKSAQRERYSLFKLSPGVFVQRLNDSPETAGTVNPGLPEPIHFLCPRCFEEGIRSILQQSSGPGRITHDCFRCGSKYPTENDRPPKRTRGIVNPGIS</sequence>
<dbReference type="EMBL" id="FP565176">
    <property type="protein sequence ID" value="CBA14738.1"/>
    <property type="molecule type" value="Genomic_DNA"/>
</dbReference>
<proteinExistence type="predicted"/>
<keyword evidence="3" id="KW-1185">Reference proteome</keyword>
<feature type="region of interest" description="Disordered" evidence="1">
    <location>
        <begin position="145"/>
        <end position="165"/>
    </location>
</feature>
<accession>D2U935</accession>
<name>D2U935_XANAP</name>
<dbReference type="Proteomes" id="UP000001890">
    <property type="component" value="Chromosome"/>
</dbReference>
<protein>
    <submittedName>
        <fullName evidence="2">Uncharacterized protein</fullName>
    </submittedName>
</protein>
<dbReference type="KEGG" id="xal:XALC_0193"/>
<gene>
    <name evidence="2" type="ordered locus">XALc_0193</name>
</gene>